<reference evidence="1 2" key="1">
    <citation type="submission" date="2016-11" db="EMBL/GenBank/DDBJ databases">
        <title>The macronuclear genome of Stentor coeruleus: a giant cell with tiny introns.</title>
        <authorList>
            <person name="Slabodnick M."/>
            <person name="Ruby J.G."/>
            <person name="Reiff S.B."/>
            <person name="Swart E.C."/>
            <person name="Gosai S."/>
            <person name="Prabakaran S."/>
            <person name="Witkowska E."/>
            <person name="Larue G.E."/>
            <person name="Fisher S."/>
            <person name="Freeman R.M."/>
            <person name="Gunawardena J."/>
            <person name="Chu W."/>
            <person name="Stover N.A."/>
            <person name="Gregory B.D."/>
            <person name="Nowacki M."/>
            <person name="Derisi J."/>
            <person name="Roy S.W."/>
            <person name="Marshall W.F."/>
            <person name="Sood P."/>
        </authorList>
    </citation>
    <scope>NUCLEOTIDE SEQUENCE [LARGE SCALE GENOMIC DNA]</scope>
    <source>
        <strain evidence="1">WM001</strain>
    </source>
</reference>
<protein>
    <submittedName>
        <fullName evidence="1">Uncharacterized protein</fullName>
    </submittedName>
</protein>
<proteinExistence type="predicted"/>
<gene>
    <name evidence="1" type="ORF">SteCoe_824</name>
</gene>
<name>A0A1R2D3A2_9CILI</name>
<sequence length="214" mass="24902">MFGNIEIFDFFKNFPKQIRARCIEEVLIFGIRILKEKSKNEITFDTLLRLNSQKFRPIKRELTPTLKLIDSKTQTRISDNMRMSTSRFNKENIMDTTCLPLKNDNRRTLSTQIDNSESSKANTRSNILGYFGNKKMEQQCRYNQRQKKVSWGIQGMNESLEKENDVIRMADEFLKNPFSHVYAKQISQNLSPGLFDSNIFSTIDAANSTAYIDA</sequence>
<dbReference type="EMBL" id="MPUH01000008">
    <property type="protein sequence ID" value="OMJ95749.1"/>
    <property type="molecule type" value="Genomic_DNA"/>
</dbReference>
<organism evidence="1 2">
    <name type="scientific">Stentor coeruleus</name>
    <dbReference type="NCBI Taxonomy" id="5963"/>
    <lineage>
        <taxon>Eukaryota</taxon>
        <taxon>Sar</taxon>
        <taxon>Alveolata</taxon>
        <taxon>Ciliophora</taxon>
        <taxon>Postciliodesmatophora</taxon>
        <taxon>Heterotrichea</taxon>
        <taxon>Heterotrichida</taxon>
        <taxon>Stentoridae</taxon>
        <taxon>Stentor</taxon>
    </lineage>
</organism>
<evidence type="ECO:0000313" key="2">
    <source>
        <dbReference type="Proteomes" id="UP000187209"/>
    </source>
</evidence>
<dbReference type="Proteomes" id="UP000187209">
    <property type="component" value="Unassembled WGS sequence"/>
</dbReference>
<evidence type="ECO:0000313" key="1">
    <source>
        <dbReference type="EMBL" id="OMJ95749.1"/>
    </source>
</evidence>
<comment type="caution">
    <text evidence="1">The sequence shown here is derived from an EMBL/GenBank/DDBJ whole genome shotgun (WGS) entry which is preliminary data.</text>
</comment>
<keyword evidence="2" id="KW-1185">Reference proteome</keyword>
<dbReference type="AlphaFoldDB" id="A0A1R2D3A2"/>
<accession>A0A1R2D3A2</accession>